<reference evidence="2 3" key="1">
    <citation type="submission" date="2017-06" db="EMBL/GenBank/DDBJ databases">
        <title>Complete genome sequence of Paenibacillus donghaensis KCTC 13049T isolated from East Sea sediment, South Korea.</title>
        <authorList>
            <person name="Jung B.K."/>
            <person name="Hong S.-J."/>
            <person name="Shin J.-H."/>
        </authorList>
    </citation>
    <scope>NUCLEOTIDE SEQUENCE [LARGE SCALE GENOMIC DNA]</scope>
    <source>
        <strain evidence="2 3">KCTC 13049</strain>
    </source>
</reference>
<dbReference type="CDD" id="cd04301">
    <property type="entry name" value="NAT_SF"/>
    <property type="match status" value="1"/>
</dbReference>
<protein>
    <submittedName>
        <fullName evidence="2">GNAT family N-acetyltransferase</fullName>
    </submittedName>
</protein>
<evidence type="ECO:0000313" key="3">
    <source>
        <dbReference type="Proteomes" id="UP000249890"/>
    </source>
</evidence>
<name>A0A2Z2KZH7_9BACL</name>
<accession>A0A2Z2KZH7</accession>
<dbReference type="AlphaFoldDB" id="A0A2Z2KZH7"/>
<evidence type="ECO:0000259" key="1">
    <source>
        <dbReference type="PROSITE" id="PS51186"/>
    </source>
</evidence>
<dbReference type="Pfam" id="PF00583">
    <property type="entry name" value="Acetyltransf_1"/>
    <property type="match status" value="1"/>
</dbReference>
<keyword evidence="2" id="KW-0808">Transferase</keyword>
<dbReference type="Gene3D" id="3.40.630.30">
    <property type="match status" value="1"/>
</dbReference>
<dbReference type="Proteomes" id="UP000249890">
    <property type="component" value="Chromosome"/>
</dbReference>
<dbReference type="KEGG" id="pdh:B9T62_12005"/>
<dbReference type="SUPFAM" id="SSF55729">
    <property type="entry name" value="Acyl-CoA N-acyltransferases (Nat)"/>
    <property type="match status" value="1"/>
</dbReference>
<sequence>MKLDFATLEDWDEELWSRVEPLYLTAFPSGAKPVSILRSMVERKLACLHIGRSGGEYIAMAITGLGGKDPEQVLIIDYMAVREDHRGQGLGTLFLRQIREWAVHSFQLKALVIEVEAGNSPVHWERVHFWERCGFMLTAYIHQYIWVPEPYQAMLLPLEPDFMVKDEGQSLFKAINNFHKVSFRPQKHP</sequence>
<dbReference type="PROSITE" id="PS51186">
    <property type="entry name" value="GNAT"/>
    <property type="match status" value="1"/>
</dbReference>
<dbReference type="EMBL" id="CP021780">
    <property type="protein sequence ID" value="ASA26298.1"/>
    <property type="molecule type" value="Genomic_DNA"/>
</dbReference>
<dbReference type="InterPro" id="IPR016181">
    <property type="entry name" value="Acyl_CoA_acyltransferase"/>
</dbReference>
<gene>
    <name evidence="2" type="ORF">B9T62_12005</name>
</gene>
<organism evidence="2 3">
    <name type="scientific">Paenibacillus donghaensis</name>
    <dbReference type="NCBI Taxonomy" id="414771"/>
    <lineage>
        <taxon>Bacteria</taxon>
        <taxon>Bacillati</taxon>
        <taxon>Bacillota</taxon>
        <taxon>Bacilli</taxon>
        <taxon>Bacillales</taxon>
        <taxon>Paenibacillaceae</taxon>
        <taxon>Paenibacillus</taxon>
    </lineage>
</organism>
<dbReference type="InterPro" id="IPR000182">
    <property type="entry name" value="GNAT_dom"/>
</dbReference>
<evidence type="ECO:0000313" key="2">
    <source>
        <dbReference type="EMBL" id="ASA26298.1"/>
    </source>
</evidence>
<proteinExistence type="predicted"/>
<dbReference type="GO" id="GO:0016747">
    <property type="term" value="F:acyltransferase activity, transferring groups other than amino-acyl groups"/>
    <property type="evidence" value="ECO:0007669"/>
    <property type="project" value="InterPro"/>
</dbReference>
<keyword evidence="3" id="KW-1185">Reference proteome</keyword>
<feature type="domain" description="N-acetyltransferase" evidence="1">
    <location>
        <begin position="6"/>
        <end position="159"/>
    </location>
</feature>
<dbReference type="OrthoDB" id="2830399at2"/>